<keyword evidence="3 4" id="KW-0949">S-adenosyl-L-methionine</keyword>
<reference evidence="6" key="1">
    <citation type="submission" date="2025-08" db="UniProtKB">
        <authorList>
            <consortium name="RefSeq"/>
        </authorList>
    </citation>
    <scope>IDENTIFICATION</scope>
    <source>
        <tissue evidence="6">Gonads</tissue>
    </source>
</reference>
<organism evidence="5 6">
    <name type="scientific">Sitophilus oryzae</name>
    <name type="common">Rice weevil</name>
    <name type="synonym">Curculio oryzae</name>
    <dbReference type="NCBI Taxonomy" id="7048"/>
    <lineage>
        <taxon>Eukaryota</taxon>
        <taxon>Metazoa</taxon>
        <taxon>Ecdysozoa</taxon>
        <taxon>Arthropoda</taxon>
        <taxon>Hexapoda</taxon>
        <taxon>Insecta</taxon>
        <taxon>Pterygota</taxon>
        <taxon>Neoptera</taxon>
        <taxon>Endopterygota</taxon>
        <taxon>Coleoptera</taxon>
        <taxon>Polyphaga</taxon>
        <taxon>Cucujiformia</taxon>
        <taxon>Curculionidae</taxon>
        <taxon>Dryophthorinae</taxon>
        <taxon>Sitophilus</taxon>
    </lineage>
</organism>
<proteinExistence type="inferred from homology"/>
<dbReference type="CTD" id="154743"/>
<evidence type="ECO:0000256" key="1">
    <source>
        <dbReference type="ARBA" id="ARBA00022603"/>
    </source>
</evidence>
<evidence type="ECO:0000256" key="2">
    <source>
        <dbReference type="ARBA" id="ARBA00022679"/>
    </source>
</evidence>
<feature type="binding site" evidence="4">
    <location>
        <position position="142"/>
    </location>
    <ligand>
        <name>S-adenosyl-L-methionine</name>
        <dbReference type="ChEBI" id="CHEBI:59789"/>
    </ligand>
</feature>
<dbReference type="PANTHER" id="PTHR21008">
    <property type="entry name" value="S-ADENOSYLMETHIONINE SENSOR UPSTREAM OF MTORC1-RELATED"/>
    <property type="match status" value="1"/>
</dbReference>
<protein>
    <recommendedName>
        <fullName evidence="4">S-adenosylmethionine sensor upstream of mTORC1</fullName>
    </recommendedName>
    <alternativeName>
        <fullName evidence="4">Probable methyltransferase BMT2 homolog</fullName>
        <ecNumber evidence="4">2.1.1.-</ecNumber>
    </alternativeName>
</protein>
<evidence type="ECO:0000313" key="6">
    <source>
        <dbReference type="RefSeq" id="XP_030762876.1"/>
    </source>
</evidence>
<dbReference type="Pfam" id="PF11968">
    <property type="entry name" value="Bmt2"/>
    <property type="match status" value="1"/>
</dbReference>
<dbReference type="InParanoid" id="A0A6J2YHX6"/>
<evidence type="ECO:0000256" key="3">
    <source>
        <dbReference type="ARBA" id="ARBA00022691"/>
    </source>
</evidence>
<sequence>MTDDNQKTLAEFIKNTHRKLRDEAKILGTEQAWKNHCENKQHLNKYAVAMKSLAENFWDHNCSTGSKAISRIIWTYEHIKKYFSCIEKCREKELCILKRLKLAEMSLDKRKLDIKSKFKLLDVGSCYNPFKKFEIFDVTALDIAPASEDVLMCDFIHTEISDRSVIKSNVILQLEKESFDIVVFSLLLEYIPCPDLRLKCCTKAYELLKFEGILIIITPDSNHIGSNAKIIKSWKYVLSQYGFSRVYYDKLPHMHCMVFRKTMLIEIARRWAVLNKRIHDIYDKLYIPQDFVKFATKKTELPLNVISHWSQDTFLTDICLEDSDI</sequence>
<comment type="function">
    <text evidence="4">S-adenosyl-L-methionine-binding protein that acts as an inhibitor of mTORC1 signaling. Acts as a sensor of S-adenosyl-L-methionine to signal methionine sufficiency to mTORC1. Probably also acts as a S-adenosyl-L-methionine-dependent methyltransferase.</text>
</comment>
<dbReference type="GO" id="GO:0008168">
    <property type="term" value="F:methyltransferase activity"/>
    <property type="evidence" value="ECO:0007669"/>
    <property type="project" value="UniProtKB-UniRule"/>
</dbReference>
<gene>
    <name evidence="6" type="primary">LOC115887556</name>
</gene>
<evidence type="ECO:0000256" key="4">
    <source>
        <dbReference type="HAMAP-Rule" id="MF_03044"/>
    </source>
</evidence>
<keyword evidence="5" id="KW-1185">Reference proteome</keyword>
<dbReference type="FunCoup" id="A0A6J2YHX6">
    <property type="interactions" value="925"/>
</dbReference>
<dbReference type="OrthoDB" id="5954793at2759"/>
<dbReference type="RefSeq" id="XP_030762876.1">
    <property type="nucleotide sequence ID" value="XM_030907016.1"/>
</dbReference>
<dbReference type="Gene3D" id="3.40.50.150">
    <property type="entry name" value="Vaccinia Virus protein VP39"/>
    <property type="match status" value="1"/>
</dbReference>
<dbReference type="PANTHER" id="PTHR21008:SF0">
    <property type="entry name" value="S-ADENOSYLMETHIONINE SENSOR UPSTREAM OF MTORC1"/>
    <property type="match status" value="1"/>
</dbReference>
<dbReference type="InterPro" id="IPR029063">
    <property type="entry name" value="SAM-dependent_MTases_sf"/>
</dbReference>
<dbReference type="GeneID" id="115887556"/>
<dbReference type="EC" id="2.1.1.-" evidence="4"/>
<dbReference type="AlphaFoldDB" id="A0A6J2YHX6"/>
<dbReference type="SUPFAM" id="SSF53335">
    <property type="entry name" value="S-adenosyl-L-methionine-dependent methyltransferases"/>
    <property type="match status" value="1"/>
</dbReference>
<dbReference type="InterPro" id="IPR021867">
    <property type="entry name" value="Bmt2/SAMTOR"/>
</dbReference>
<keyword evidence="1 4" id="KW-0489">Methyltransferase</keyword>
<dbReference type="Proteomes" id="UP000504635">
    <property type="component" value="Unplaced"/>
</dbReference>
<dbReference type="GO" id="GO:0032259">
    <property type="term" value="P:methylation"/>
    <property type="evidence" value="ECO:0007669"/>
    <property type="project" value="UniProtKB-KW"/>
</dbReference>
<dbReference type="GO" id="GO:1904262">
    <property type="term" value="P:negative regulation of TORC1 signaling"/>
    <property type="evidence" value="ECO:0007669"/>
    <property type="project" value="TreeGrafter"/>
</dbReference>
<keyword evidence="2 4" id="KW-0808">Transferase</keyword>
<dbReference type="HAMAP" id="MF_03044">
    <property type="entry name" value="BMT2"/>
    <property type="match status" value="1"/>
</dbReference>
<accession>A0A6J2YHX6</accession>
<name>A0A6J2YHX6_SITOR</name>
<comment type="similarity">
    <text evidence="4">Belongs to the BMT2 family.</text>
</comment>
<feature type="binding site" evidence="4">
    <location>
        <position position="124"/>
    </location>
    <ligand>
        <name>S-adenosyl-L-methionine</name>
        <dbReference type="ChEBI" id="CHEBI:59789"/>
    </ligand>
</feature>
<evidence type="ECO:0000313" key="5">
    <source>
        <dbReference type="Proteomes" id="UP000504635"/>
    </source>
</evidence>
<dbReference type="KEGG" id="soy:115887556"/>